<accession>A0ABV6J4M8</accession>
<keyword evidence="3" id="KW-0378">Hydrolase</keyword>
<dbReference type="PROSITE" id="PS00523">
    <property type="entry name" value="SULFATASE_1"/>
    <property type="match status" value="1"/>
</dbReference>
<dbReference type="InterPro" id="IPR024607">
    <property type="entry name" value="Sulfatase_CS"/>
</dbReference>
<name>A0ABV6J4M8_9BACL</name>
<dbReference type="InterPro" id="IPR050738">
    <property type="entry name" value="Sulfatase"/>
</dbReference>
<dbReference type="RefSeq" id="WP_204822455.1">
    <property type="nucleotide sequence ID" value="NZ_JANHOF010000019.1"/>
</dbReference>
<reference evidence="6 7" key="1">
    <citation type="submission" date="2024-09" db="EMBL/GenBank/DDBJ databases">
        <authorList>
            <person name="Sun Q."/>
            <person name="Mori K."/>
        </authorList>
    </citation>
    <scope>NUCLEOTIDE SEQUENCE [LARGE SCALE GENOMIC DNA]</scope>
    <source>
        <strain evidence="6 7">CCM 4839</strain>
    </source>
</reference>
<evidence type="ECO:0000313" key="7">
    <source>
        <dbReference type="Proteomes" id="UP001589818"/>
    </source>
</evidence>
<dbReference type="EMBL" id="JBHLVF010000001">
    <property type="protein sequence ID" value="MFC0389758.1"/>
    <property type="molecule type" value="Genomic_DNA"/>
</dbReference>
<dbReference type="Pfam" id="PF00884">
    <property type="entry name" value="Sulfatase"/>
    <property type="match status" value="1"/>
</dbReference>
<comment type="similarity">
    <text evidence="1">Belongs to the sulfatase family.</text>
</comment>
<comment type="caution">
    <text evidence="6">The sequence shown here is derived from an EMBL/GenBank/DDBJ whole genome shotgun (WGS) entry which is preliminary data.</text>
</comment>
<evidence type="ECO:0000256" key="1">
    <source>
        <dbReference type="ARBA" id="ARBA00008779"/>
    </source>
</evidence>
<dbReference type="InterPro" id="IPR000917">
    <property type="entry name" value="Sulfatase_N"/>
</dbReference>
<dbReference type="InterPro" id="IPR017850">
    <property type="entry name" value="Alkaline_phosphatase_core_sf"/>
</dbReference>
<keyword evidence="7" id="KW-1185">Reference proteome</keyword>
<evidence type="ECO:0000313" key="6">
    <source>
        <dbReference type="EMBL" id="MFC0389758.1"/>
    </source>
</evidence>
<sequence>MSHTNTDRPNVIWVFGDQHRAQALGCSGDPNVHTPNIDNLAAGGVNFNRALSGFPLCCPTRGSLLTGRYPHRCVPFPL</sequence>
<evidence type="ECO:0000256" key="3">
    <source>
        <dbReference type="ARBA" id="ARBA00022801"/>
    </source>
</evidence>
<dbReference type="SUPFAM" id="SSF53649">
    <property type="entry name" value="Alkaline phosphatase-like"/>
    <property type="match status" value="1"/>
</dbReference>
<proteinExistence type="inferred from homology"/>
<keyword evidence="2" id="KW-0479">Metal-binding</keyword>
<evidence type="ECO:0000259" key="5">
    <source>
        <dbReference type="Pfam" id="PF00884"/>
    </source>
</evidence>
<evidence type="ECO:0000256" key="2">
    <source>
        <dbReference type="ARBA" id="ARBA00022723"/>
    </source>
</evidence>
<keyword evidence="4" id="KW-0106">Calcium</keyword>
<protein>
    <submittedName>
        <fullName evidence="6">Sulfatase-like hydrolase/transferase</fullName>
    </submittedName>
</protein>
<dbReference type="Proteomes" id="UP001589818">
    <property type="component" value="Unassembled WGS sequence"/>
</dbReference>
<dbReference type="Gene3D" id="3.40.720.10">
    <property type="entry name" value="Alkaline Phosphatase, subunit A"/>
    <property type="match status" value="1"/>
</dbReference>
<feature type="domain" description="Sulfatase N-terminal" evidence="5">
    <location>
        <begin position="9"/>
        <end position="72"/>
    </location>
</feature>
<evidence type="ECO:0000256" key="4">
    <source>
        <dbReference type="ARBA" id="ARBA00022837"/>
    </source>
</evidence>
<dbReference type="PANTHER" id="PTHR42693">
    <property type="entry name" value="ARYLSULFATASE FAMILY MEMBER"/>
    <property type="match status" value="1"/>
</dbReference>
<dbReference type="PANTHER" id="PTHR42693:SF53">
    <property type="entry name" value="ENDO-4-O-SULFATASE"/>
    <property type="match status" value="1"/>
</dbReference>
<organism evidence="6 7">
    <name type="scientific">Paenibacillus mendelii</name>
    <dbReference type="NCBI Taxonomy" id="206163"/>
    <lineage>
        <taxon>Bacteria</taxon>
        <taxon>Bacillati</taxon>
        <taxon>Bacillota</taxon>
        <taxon>Bacilli</taxon>
        <taxon>Bacillales</taxon>
        <taxon>Paenibacillaceae</taxon>
        <taxon>Paenibacillus</taxon>
    </lineage>
</organism>
<gene>
    <name evidence="6" type="ORF">ACFFJ8_00060</name>
</gene>